<keyword evidence="7" id="KW-0285">Flavoprotein</keyword>
<feature type="domain" description="Ferric oxidoreductase" evidence="8">
    <location>
        <begin position="63"/>
        <end position="176"/>
    </location>
</feature>
<sequence>MANRKTTDAAAAPRPVRQLSAAAVARFKPLLFALGLFPVGRWIWLGLHNGLTANPVEFLTRSAGTWTFVCLLVTLSITPLRRLTGQPALVRLRRMCGLFAFFYGFLHFLSWVAWDRGFDPASMLQDIGERPFITVGFAAFVLMTALAATSTQSAMRRMGKRWQRLHRAIYAIGILALLHLLWHKAGKHDFTQPIVYGSVLGLLLLWRLVAWVLARRRAARVVPA</sequence>
<dbReference type="GO" id="GO:0046872">
    <property type="term" value="F:metal ion binding"/>
    <property type="evidence" value="ECO:0007669"/>
    <property type="project" value="UniProtKB-KW"/>
</dbReference>
<feature type="transmembrane region" description="Helical" evidence="7">
    <location>
        <begin position="21"/>
        <end position="43"/>
    </location>
</feature>
<evidence type="ECO:0000256" key="3">
    <source>
        <dbReference type="ARBA" id="ARBA00022692"/>
    </source>
</evidence>
<evidence type="ECO:0000313" key="10">
    <source>
        <dbReference type="Proteomes" id="UP000194139"/>
    </source>
</evidence>
<comment type="function">
    <text evidence="7">Part of the MsrPQ system that repairs oxidized periplasmic proteins containing methionine sulfoxide residues (Met-O), using respiratory chain electrons. Thus protects these proteins from oxidative-stress damage caused by reactive species of oxygen and chlorine generated by the host defense mechanisms. MsrPQ is essential for the maintenance of envelope integrity under bleach stress, rescuing a wide series of structurally unrelated periplasmic proteins from methionine oxidation. MsrQ provides electrons for reduction to the reductase catalytic subunit MsrP, using the quinone pool of the respiratory chain.</text>
</comment>
<dbReference type="GO" id="GO:0030091">
    <property type="term" value="P:protein repair"/>
    <property type="evidence" value="ECO:0007669"/>
    <property type="project" value="UniProtKB-UniRule"/>
</dbReference>
<dbReference type="Proteomes" id="UP000194139">
    <property type="component" value="Chromosome"/>
</dbReference>
<dbReference type="GO" id="GO:0005886">
    <property type="term" value="C:plasma membrane"/>
    <property type="evidence" value="ECO:0007669"/>
    <property type="project" value="UniProtKB-SubCell"/>
</dbReference>
<evidence type="ECO:0000256" key="2">
    <source>
        <dbReference type="ARBA" id="ARBA00022448"/>
    </source>
</evidence>
<evidence type="ECO:0000256" key="1">
    <source>
        <dbReference type="ARBA" id="ARBA00004141"/>
    </source>
</evidence>
<feature type="transmembrane region" description="Helical" evidence="7">
    <location>
        <begin position="194"/>
        <end position="214"/>
    </location>
</feature>
<keyword evidence="7" id="KW-1003">Cell membrane</keyword>
<keyword evidence="4 7" id="KW-1133">Transmembrane helix</keyword>
<dbReference type="NCBIfam" id="NF003836">
    <property type="entry name" value="PRK05419.2-3"/>
    <property type="match status" value="1"/>
</dbReference>
<comment type="subunit">
    <text evidence="7">Heterodimer of a catalytic subunit (MsrP) and a heme-binding subunit (MsrQ).</text>
</comment>
<dbReference type="GO" id="GO:0016679">
    <property type="term" value="F:oxidoreductase activity, acting on diphenols and related substances as donors"/>
    <property type="evidence" value="ECO:0007669"/>
    <property type="project" value="TreeGrafter"/>
</dbReference>
<accession>A0A1W6Z3E4</accession>
<keyword evidence="2 7" id="KW-0813">Transport</keyword>
<dbReference type="GO" id="GO:0010181">
    <property type="term" value="F:FMN binding"/>
    <property type="evidence" value="ECO:0007669"/>
    <property type="project" value="UniProtKB-UniRule"/>
</dbReference>
<comment type="cofactor">
    <cofactor evidence="7">
        <name>heme b</name>
        <dbReference type="ChEBI" id="CHEBI:60344"/>
    </cofactor>
    <text evidence="7">Binds 1 heme b (iron(II)-protoporphyrin IX) group per subunit.</text>
</comment>
<keyword evidence="5 7" id="KW-0408">Iron</keyword>
<feature type="transmembrane region" description="Helical" evidence="7">
    <location>
        <begin position="92"/>
        <end position="112"/>
    </location>
</feature>
<keyword evidence="3 7" id="KW-0812">Transmembrane</keyword>
<evidence type="ECO:0000256" key="5">
    <source>
        <dbReference type="ARBA" id="ARBA00023004"/>
    </source>
</evidence>
<keyword evidence="7" id="KW-0349">Heme</keyword>
<evidence type="ECO:0000313" key="9">
    <source>
        <dbReference type="EMBL" id="ARP87353.1"/>
    </source>
</evidence>
<dbReference type="PANTHER" id="PTHR36964">
    <property type="entry name" value="PROTEIN-METHIONINE-SULFOXIDE REDUCTASE HEME-BINDING SUBUNIT MSRQ"/>
    <property type="match status" value="1"/>
</dbReference>
<dbReference type="InterPro" id="IPR022837">
    <property type="entry name" value="MsrQ-like"/>
</dbReference>
<evidence type="ECO:0000256" key="7">
    <source>
        <dbReference type="HAMAP-Rule" id="MF_01207"/>
    </source>
</evidence>
<reference evidence="9 10" key="1">
    <citation type="submission" date="2017-05" db="EMBL/GenBank/DDBJ databases">
        <title>Complete and WGS of Bordetella genogroups.</title>
        <authorList>
            <person name="Spilker T."/>
            <person name="LiPuma J."/>
        </authorList>
    </citation>
    <scope>NUCLEOTIDE SEQUENCE [LARGE SCALE GENOMIC DNA]</scope>
    <source>
        <strain evidence="9 10">AU17164</strain>
    </source>
</reference>
<gene>
    <name evidence="7" type="primary">msrQ</name>
    <name evidence="9" type="ORF">CAL13_14915</name>
</gene>
<keyword evidence="6 7" id="KW-0472">Membrane</keyword>
<keyword evidence="10" id="KW-1185">Reference proteome</keyword>
<organism evidence="9 10">
    <name type="scientific">Bordetella genomosp. 9</name>
    <dbReference type="NCBI Taxonomy" id="1416803"/>
    <lineage>
        <taxon>Bacteria</taxon>
        <taxon>Pseudomonadati</taxon>
        <taxon>Pseudomonadota</taxon>
        <taxon>Betaproteobacteria</taxon>
        <taxon>Burkholderiales</taxon>
        <taxon>Alcaligenaceae</taxon>
        <taxon>Bordetella</taxon>
    </lineage>
</organism>
<dbReference type="RefSeq" id="WP_086072810.1">
    <property type="nucleotide sequence ID" value="NZ_CP021109.1"/>
</dbReference>
<dbReference type="EMBL" id="CP021109">
    <property type="protein sequence ID" value="ARP87353.1"/>
    <property type="molecule type" value="Genomic_DNA"/>
</dbReference>
<evidence type="ECO:0000256" key="6">
    <source>
        <dbReference type="ARBA" id="ARBA00023136"/>
    </source>
</evidence>
<dbReference type="PANTHER" id="PTHR36964:SF1">
    <property type="entry name" value="PROTEIN-METHIONINE-SULFOXIDE REDUCTASE HEME-BINDING SUBUNIT MSRQ"/>
    <property type="match status" value="1"/>
</dbReference>
<feature type="transmembrane region" description="Helical" evidence="7">
    <location>
        <begin position="165"/>
        <end position="182"/>
    </location>
</feature>
<name>A0A1W6Z3E4_9BORD</name>
<feature type="transmembrane region" description="Helical" evidence="7">
    <location>
        <begin position="63"/>
        <end position="80"/>
    </location>
</feature>
<dbReference type="AlphaFoldDB" id="A0A1W6Z3E4"/>
<evidence type="ECO:0000259" key="8">
    <source>
        <dbReference type="Pfam" id="PF01794"/>
    </source>
</evidence>
<comment type="similarity">
    <text evidence="7">Belongs to the MsrQ family.</text>
</comment>
<comment type="cofactor">
    <cofactor evidence="7">
        <name>FMN</name>
        <dbReference type="ChEBI" id="CHEBI:58210"/>
    </cofactor>
    <text evidence="7">Binds 1 FMN per subunit.</text>
</comment>
<dbReference type="Pfam" id="PF01794">
    <property type="entry name" value="Ferric_reduct"/>
    <property type="match status" value="1"/>
</dbReference>
<keyword evidence="7" id="KW-0249">Electron transport</keyword>
<keyword evidence="7" id="KW-0288">FMN</keyword>
<dbReference type="HAMAP" id="MF_01207">
    <property type="entry name" value="MsrQ"/>
    <property type="match status" value="1"/>
</dbReference>
<feature type="transmembrane region" description="Helical" evidence="7">
    <location>
        <begin position="132"/>
        <end position="153"/>
    </location>
</feature>
<dbReference type="InterPro" id="IPR013130">
    <property type="entry name" value="Fe3_Rdtase_TM_dom"/>
</dbReference>
<protein>
    <recommendedName>
        <fullName evidence="7">Protein-methionine-sulfoxide reductase heme-binding subunit MsrQ</fullName>
    </recommendedName>
    <alternativeName>
        <fullName evidence="7">Flavocytochrome MsrQ</fullName>
    </alternativeName>
</protein>
<comment type="subcellular location">
    <subcellularLocation>
        <location evidence="7">Cell membrane</location>
        <topology evidence="7">Multi-pass membrane protein</topology>
    </subcellularLocation>
    <subcellularLocation>
        <location evidence="1">Membrane</location>
        <topology evidence="1">Multi-pass membrane protein</topology>
    </subcellularLocation>
</comment>
<keyword evidence="7" id="KW-0479">Metal-binding</keyword>
<dbReference type="GO" id="GO:0020037">
    <property type="term" value="F:heme binding"/>
    <property type="evidence" value="ECO:0007669"/>
    <property type="project" value="UniProtKB-UniRule"/>
</dbReference>
<evidence type="ECO:0000256" key="4">
    <source>
        <dbReference type="ARBA" id="ARBA00022989"/>
    </source>
</evidence>
<dbReference type="GO" id="GO:0009055">
    <property type="term" value="F:electron transfer activity"/>
    <property type="evidence" value="ECO:0007669"/>
    <property type="project" value="UniProtKB-UniRule"/>
</dbReference>
<proteinExistence type="inferred from homology"/>